<evidence type="ECO:0000256" key="5">
    <source>
        <dbReference type="ARBA" id="ARBA00023040"/>
    </source>
</evidence>
<comment type="subcellular location">
    <subcellularLocation>
        <location evidence="1">Cell membrane</location>
        <topology evidence="1">Multi-pass membrane protein</topology>
    </subcellularLocation>
</comment>
<keyword evidence="2" id="KW-1003">Cell membrane</keyword>
<dbReference type="Gene3D" id="1.20.1070.10">
    <property type="entry name" value="Rhodopsin 7-helix transmembrane proteins"/>
    <property type="match status" value="1"/>
</dbReference>
<evidence type="ECO:0000256" key="2">
    <source>
        <dbReference type="ARBA" id="ARBA00022475"/>
    </source>
</evidence>
<evidence type="ECO:0000256" key="10">
    <source>
        <dbReference type="SAM" id="Phobius"/>
    </source>
</evidence>
<feature type="transmembrane region" description="Helical" evidence="10">
    <location>
        <begin position="150"/>
        <end position="170"/>
    </location>
</feature>
<evidence type="ECO:0000256" key="9">
    <source>
        <dbReference type="RuleBase" id="RU000688"/>
    </source>
</evidence>
<dbReference type="GO" id="GO:0005886">
    <property type="term" value="C:plasma membrane"/>
    <property type="evidence" value="ECO:0007669"/>
    <property type="project" value="UniProtKB-SubCell"/>
</dbReference>
<dbReference type="PROSITE" id="PS00237">
    <property type="entry name" value="G_PROTEIN_RECEP_F1_1"/>
    <property type="match status" value="1"/>
</dbReference>
<dbReference type="InterPro" id="IPR050569">
    <property type="entry name" value="TAAR"/>
</dbReference>
<dbReference type="PANTHER" id="PTHR24249">
    <property type="entry name" value="HISTAMINE RECEPTOR-RELATED G-PROTEIN COUPLED RECEPTOR"/>
    <property type="match status" value="1"/>
</dbReference>
<feature type="transmembrane region" description="Helical" evidence="10">
    <location>
        <begin position="108"/>
        <end position="129"/>
    </location>
</feature>
<feature type="transmembrane region" description="Helical" evidence="10">
    <location>
        <begin position="68"/>
        <end position="88"/>
    </location>
</feature>
<evidence type="ECO:0000313" key="13">
    <source>
        <dbReference type="Proteomes" id="UP001152320"/>
    </source>
</evidence>
<reference evidence="12" key="1">
    <citation type="submission" date="2021-10" db="EMBL/GenBank/DDBJ databases">
        <title>Tropical sea cucumber genome reveals ecological adaptation and Cuvierian tubules defense mechanism.</title>
        <authorList>
            <person name="Chen T."/>
        </authorList>
    </citation>
    <scope>NUCLEOTIDE SEQUENCE</scope>
    <source>
        <strain evidence="12">Nanhai2018</strain>
        <tissue evidence="12">Muscle</tissue>
    </source>
</reference>
<evidence type="ECO:0000313" key="12">
    <source>
        <dbReference type="EMBL" id="KAJ8045356.1"/>
    </source>
</evidence>
<dbReference type="PRINTS" id="PR00237">
    <property type="entry name" value="GPCRRHODOPSN"/>
</dbReference>
<keyword evidence="5 9" id="KW-0297">G-protein coupled receptor</keyword>
<evidence type="ECO:0000256" key="8">
    <source>
        <dbReference type="ARBA" id="ARBA00023224"/>
    </source>
</evidence>
<gene>
    <name evidence="12" type="ORF">HOLleu_08352</name>
</gene>
<keyword evidence="3 9" id="KW-0812">Transmembrane</keyword>
<proteinExistence type="inferred from homology"/>
<evidence type="ECO:0000256" key="4">
    <source>
        <dbReference type="ARBA" id="ARBA00022989"/>
    </source>
</evidence>
<dbReference type="GO" id="GO:0004930">
    <property type="term" value="F:G protein-coupled receptor activity"/>
    <property type="evidence" value="ECO:0007669"/>
    <property type="project" value="UniProtKB-KW"/>
</dbReference>
<evidence type="ECO:0000256" key="3">
    <source>
        <dbReference type="ARBA" id="ARBA00022692"/>
    </source>
</evidence>
<comment type="caution">
    <text evidence="12">The sequence shown here is derived from an EMBL/GenBank/DDBJ whole genome shotgun (WGS) entry which is preliminary data.</text>
</comment>
<dbReference type="AlphaFoldDB" id="A0A9Q1CHE8"/>
<evidence type="ECO:0000259" key="11">
    <source>
        <dbReference type="PROSITE" id="PS50262"/>
    </source>
</evidence>
<protein>
    <submittedName>
        <fullName evidence="12">Adenosine receptor A2a</fullName>
    </submittedName>
</protein>
<feature type="transmembrane region" description="Helical" evidence="10">
    <location>
        <begin position="287"/>
        <end position="311"/>
    </location>
</feature>
<evidence type="ECO:0000256" key="7">
    <source>
        <dbReference type="ARBA" id="ARBA00023170"/>
    </source>
</evidence>
<dbReference type="Proteomes" id="UP001152320">
    <property type="component" value="Chromosome 3"/>
</dbReference>
<dbReference type="SMART" id="SM01381">
    <property type="entry name" value="7TM_GPCR_Srsx"/>
    <property type="match status" value="1"/>
</dbReference>
<keyword evidence="4 10" id="KW-1133">Transmembrane helix</keyword>
<evidence type="ECO:0000256" key="6">
    <source>
        <dbReference type="ARBA" id="ARBA00023136"/>
    </source>
</evidence>
<sequence>MDPWTYYPETLATEGGTQQQTTWVGVSTIGVVIYILAFLPIWIAIIFGNLLVIFAFKTDVTLQKSGTNIILYSLAATDLLSGLVGLPLHVIGRVAVTPLTCSSATRALFFLPGFFFCGLSLGHIFVLAVERYVAVSRPITHRRIVSLRRIKTLLTILWLILLVNCFLAILTKILATKDDPDTYNCDNYTIGKGNPAHSYEIFVSCLILFFFLLMALCYVRIYFIAREILNRRHGDRGDRGDRGDSRKRIISTTSTTAIVVVVCGICWLPTIFKYFCRAYCNYDKRNFLVLFTVCEMVLYSNSMVNPIIYGYRMPEFRKAYRKVLDRVRSRQTRSSTHNAN</sequence>
<organism evidence="12 13">
    <name type="scientific">Holothuria leucospilota</name>
    <name type="common">Black long sea cucumber</name>
    <name type="synonym">Mertensiothuria leucospilota</name>
    <dbReference type="NCBI Taxonomy" id="206669"/>
    <lineage>
        <taxon>Eukaryota</taxon>
        <taxon>Metazoa</taxon>
        <taxon>Echinodermata</taxon>
        <taxon>Eleutherozoa</taxon>
        <taxon>Echinozoa</taxon>
        <taxon>Holothuroidea</taxon>
        <taxon>Aspidochirotacea</taxon>
        <taxon>Aspidochirotida</taxon>
        <taxon>Holothuriidae</taxon>
        <taxon>Holothuria</taxon>
    </lineage>
</organism>
<keyword evidence="6 10" id="KW-0472">Membrane</keyword>
<dbReference type="PANTHER" id="PTHR24249:SF422">
    <property type="entry name" value="G-PROTEIN COUPLED RECEPTORS FAMILY 1 PROFILE DOMAIN-CONTAINING PROTEIN"/>
    <property type="match status" value="1"/>
</dbReference>
<dbReference type="OrthoDB" id="5985178at2759"/>
<dbReference type="Pfam" id="PF00001">
    <property type="entry name" value="7tm_1"/>
    <property type="match status" value="1"/>
</dbReference>
<comment type="similarity">
    <text evidence="9">Belongs to the G-protein coupled receptor 1 family.</text>
</comment>
<keyword evidence="8 9" id="KW-0807">Transducer</keyword>
<dbReference type="InterPro" id="IPR000276">
    <property type="entry name" value="GPCR_Rhodpsn"/>
</dbReference>
<feature type="transmembrane region" description="Helical" evidence="10">
    <location>
        <begin position="201"/>
        <end position="223"/>
    </location>
</feature>
<dbReference type="PROSITE" id="PS50262">
    <property type="entry name" value="G_PROTEIN_RECEP_F1_2"/>
    <property type="match status" value="1"/>
</dbReference>
<keyword evidence="7 9" id="KW-0675">Receptor</keyword>
<evidence type="ECO:0000256" key="1">
    <source>
        <dbReference type="ARBA" id="ARBA00004651"/>
    </source>
</evidence>
<feature type="transmembrane region" description="Helical" evidence="10">
    <location>
        <begin position="31"/>
        <end position="56"/>
    </location>
</feature>
<dbReference type="SUPFAM" id="SSF81321">
    <property type="entry name" value="Family A G protein-coupled receptor-like"/>
    <property type="match status" value="1"/>
</dbReference>
<dbReference type="InterPro" id="IPR017452">
    <property type="entry name" value="GPCR_Rhodpsn_7TM"/>
</dbReference>
<accession>A0A9Q1CHE8</accession>
<dbReference type="EMBL" id="JAIZAY010000003">
    <property type="protein sequence ID" value="KAJ8045356.1"/>
    <property type="molecule type" value="Genomic_DNA"/>
</dbReference>
<feature type="domain" description="G-protein coupled receptors family 1 profile" evidence="11">
    <location>
        <begin position="48"/>
        <end position="309"/>
    </location>
</feature>
<keyword evidence="13" id="KW-1185">Reference proteome</keyword>
<name>A0A9Q1CHE8_HOLLE</name>
<feature type="transmembrane region" description="Helical" evidence="10">
    <location>
        <begin position="249"/>
        <end position="275"/>
    </location>
</feature>